<protein>
    <submittedName>
        <fullName evidence="2">Glyoxylase-like metal-dependent hydrolase (Beta-lactamase superfamily II)</fullName>
    </submittedName>
</protein>
<dbReference type="InterPro" id="IPR036388">
    <property type="entry name" value="WH-like_DNA-bd_sf"/>
</dbReference>
<dbReference type="Pfam" id="PF00753">
    <property type="entry name" value="Lactamase_B"/>
    <property type="match status" value="1"/>
</dbReference>
<dbReference type="InterPro" id="IPR036866">
    <property type="entry name" value="RibonucZ/Hydroxyglut_hydro"/>
</dbReference>
<dbReference type="EMBL" id="JACIIX010000005">
    <property type="protein sequence ID" value="MBB6210290.1"/>
    <property type="molecule type" value="Genomic_DNA"/>
</dbReference>
<dbReference type="PANTHER" id="PTHR23131">
    <property type="entry name" value="ENDORIBONUCLEASE LACTB2"/>
    <property type="match status" value="1"/>
</dbReference>
<accession>A0A7W9ZFI2</accession>
<evidence type="ECO:0000313" key="2">
    <source>
        <dbReference type="EMBL" id="MBB6210290.1"/>
    </source>
</evidence>
<evidence type="ECO:0000313" key="3">
    <source>
        <dbReference type="Proteomes" id="UP000544872"/>
    </source>
</evidence>
<reference evidence="2 3" key="1">
    <citation type="submission" date="2020-08" db="EMBL/GenBank/DDBJ databases">
        <title>Genomic Encyclopedia of Type Strains, Phase IV (KMG-IV): sequencing the most valuable type-strain genomes for metagenomic binning, comparative biology and taxonomic classification.</title>
        <authorList>
            <person name="Goeker M."/>
        </authorList>
    </citation>
    <scope>NUCLEOTIDE SEQUENCE [LARGE SCALE GENOMIC DNA]</scope>
    <source>
        <strain evidence="2 3">DSM 11590</strain>
    </source>
</reference>
<name>A0A7W9ZFI2_NOVIT</name>
<dbReference type="InterPro" id="IPR048933">
    <property type="entry name" value="B_lactamase-like_C"/>
</dbReference>
<gene>
    <name evidence="2" type="ORF">FHS48_001705</name>
</gene>
<dbReference type="InterPro" id="IPR001279">
    <property type="entry name" value="Metallo-B-lactamas"/>
</dbReference>
<keyword evidence="2" id="KW-0378">Hydrolase</keyword>
<proteinExistence type="predicted"/>
<evidence type="ECO:0000259" key="1">
    <source>
        <dbReference type="SMART" id="SM00849"/>
    </source>
</evidence>
<dbReference type="InterPro" id="IPR050662">
    <property type="entry name" value="Sec-metab_biosynth-thioest"/>
</dbReference>
<sequence>MLTYPWTDNPAAGTLIPVAPGVSWLRMPLPFALDHINLWVVEDGDGVALIDTGVATPDTRALWESLFTGPLAGRSVTRVFCTHFHPDHMGLAGWLCDRFGCELWATLGEWTFGMMLSLDQTPEFTERQVDFYRPLGFTPDQLEKVRARRNPYAPRVAALPRRISRLTDDQTLWIGENLWQVIVGRGHSPEHACLYCPALDVLISGDQVLPRISPNISVWPQEPDADPLALFTESLRILRHQVPDSALVLPSHGRPFHGLHARIDDLLAHHADRLHVCEEACADRPHTAMELVPVLFNRALDDHQTYFALGEVLAHLHFLIGQDRIDRLTAEDGTYRYYAVR</sequence>
<dbReference type="RefSeq" id="WP_184263126.1">
    <property type="nucleotide sequence ID" value="NZ_JACIIX010000005.1"/>
</dbReference>
<feature type="domain" description="Metallo-beta-lactamase" evidence="1">
    <location>
        <begin position="35"/>
        <end position="252"/>
    </location>
</feature>
<organism evidence="2 3">
    <name type="scientific">Novispirillum itersonii</name>
    <name type="common">Aquaspirillum itersonii</name>
    <dbReference type="NCBI Taxonomy" id="189"/>
    <lineage>
        <taxon>Bacteria</taxon>
        <taxon>Pseudomonadati</taxon>
        <taxon>Pseudomonadota</taxon>
        <taxon>Alphaproteobacteria</taxon>
        <taxon>Rhodospirillales</taxon>
        <taxon>Novispirillaceae</taxon>
        <taxon>Novispirillum</taxon>
    </lineage>
</organism>
<dbReference type="SUPFAM" id="SSF56281">
    <property type="entry name" value="Metallo-hydrolase/oxidoreductase"/>
    <property type="match status" value="1"/>
</dbReference>
<dbReference type="PANTHER" id="PTHR23131:SF4">
    <property type="entry name" value="METALLO-BETA-LACTAMASE SUPERFAMILY POTEIN"/>
    <property type="match status" value="1"/>
</dbReference>
<keyword evidence="3" id="KW-1185">Reference proteome</keyword>
<dbReference type="Gene3D" id="1.10.10.10">
    <property type="entry name" value="Winged helix-like DNA-binding domain superfamily/Winged helix DNA-binding domain"/>
    <property type="match status" value="1"/>
</dbReference>
<dbReference type="Proteomes" id="UP000544872">
    <property type="component" value="Unassembled WGS sequence"/>
</dbReference>
<dbReference type="Gene3D" id="3.60.15.10">
    <property type="entry name" value="Ribonuclease Z/Hydroxyacylglutathione hydrolase-like"/>
    <property type="match status" value="1"/>
</dbReference>
<dbReference type="GO" id="GO:0016787">
    <property type="term" value="F:hydrolase activity"/>
    <property type="evidence" value="ECO:0007669"/>
    <property type="project" value="UniProtKB-KW"/>
</dbReference>
<dbReference type="AlphaFoldDB" id="A0A7W9ZFI2"/>
<comment type="caution">
    <text evidence="2">The sequence shown here is derived from an EMBL/GenBank/DDBJ whole genome shotgun (WGS) entry which is preliminary data.</text>
</comment>
<dbReference type="Pfam" id="PF21221">
    <property type="entry name" value="B_lactamase-like_C"/>
    <property type="match status" value="1"/>
</dbReference>
<dbReference type="SMART" id="SM00849">
    <property type="entry name" value="Lactamase_B"/>
    <property type="match status" value="1"/>
</dbReference>